<dbReference type="AlphaFoldDB" id="A0A8D8K4C7"/>
<protein>
    <submittedName>
        <fullName evidence="1">(northern house mosquito) hypothetical protein</fullName>
    </submittedName>
</protein>
<proteinExistence type="predicted"/>
<reference evidence="1" key="1">
    <citation type="submission" date="2021-05" db="EMBL/GenBank/DDBJ databases">
        <authorList>
            <person name="Alioto T."/>
            <person name="Alioto T."/>
            <person name="Gomez Garrido J."/>
        </authorList>
    </citation>
    <scope>NUCLEOTIDE SEQUENCE</scope>
</reference>
<dbReference type="EMBL" id="HBUE01208906">
    <property type="protein sequence ID" value="CAG6533449.1"/>
    <property type="molecule type" value="Transcribed_RNA"/>
</dbReference>
<dbReference type="EMBL" id="HBUE01315258">
    <property type="protein sequence ID" value="CAG6585329.1"/>
    <property type="molecule type" value="Transcribed_RNA"/>
</dbReference>
<dbReference type="EMBL" id="HBUE01208908">
    <property type="protein sequence ID" value="CAG6533458.1"/>
    <property type="molecule type" value="Transcribed_RNA"/>
</dbReference>
<dbReference type="EMBL" id="HBUE01315262">
    <property type="protein sequence ID" value="CAG6585347.1"/>
    <property type="molecule type" value="Transcribed_RNA"/>
</dbReference>
<dbReference type="EMBL" id="HBUE01208911">
    <property type="protein sequence ID" value="CAG6533472.1"/>
    <property type="molecule type" value="Transcribed_RNA"/>
</dbReference>
<dbReference type="EMBL" id="HBUE01208904">
    <property type="protein sequence ID" value="CAG6533441.1"/>
    <property type="molecule type" value="Transcribed_RNA"/>
</dbReference>
<dbReference type="EMBL" id="HBUE01315256">
    <property type="protein sequence ID" value="CAG6585321.1"/>
    <property type="molecule type" value="Transcribed_RNA"/>
</dbReference>
<dbReference type="EMBL" id="HBUE01208907">
    <property type="protein sequence ID" value="CAG6533454.1"/>
    <property type="molecule type" value="Transcribed_RNA"/>
</dbReference>
<sequence length="104" mass="11766">MALGVAVPLRSWADSVEHLPETNIRQHRWCPKNVEHSEIVDQVGQVPETNDHQRRWCCSAGCRLILAQTTEEPAPPVGPFLPHPTSLPNRWFPCCLPKDLSPRL</sequence>
<dbReference type="EMBL" id="HBUE01315257">
    <property type="protein sequence ID" value="CAG6585325.1"/>
    <property type="molecule type" value="Transcribed_RNA"/>
</dbReference>
<name>A0A8D8K4C7_CULPI</name>
<accession>A0A8D8K4C7</accession>
<dbReference type="EMBL" id="HBUE01315263">
    <property type="protein sequence ID" value="CAG6585352.1"/>
    <property type="molecule type" value="Transcribed_RNA"/>
</dbReference>
<dbReference type="EMBL" id="HBUE01315261">
    <property type="protein sequence ID" value="CAG6585342.1"/>
    <property type="molecule type" value="Transcribed_RNA"/>
</dbReference>
<dbReference type="EMBL" id="HBUE01315259">
    <property type="protein sequence ID" value="CAG6585334.1"/>
    <property type="molecule type" value="Transcribed_RNA"/>
</dbReference>
<dbReference type="EMBL" id="HBUE01072039">
    <property type="protein sequence ID" value="CAG6473076.1"/>
    <property type="molecule type" value="Transcribed_RNA"/>
</dbReference>
<dbReference type="EMBL" id="HBUE01208910">
    <property type="protein sequence ID" value="CAG6533467.1"/>
    <property type="molecule type" value="Transcribed_RNA"/>
</dbReference>
<organism evidence="1">
    <name type="scientific">Culex pipiens</name>
    <name type="common">House mosquito</name>
    <dbReference type="NCBI Taxonomy" id="7175"/>
    <lineage>
        <taxon>Eukaryota</taxon>
        <taxon>Metazoa</taxon>
        <taxon>Ecdysozoa</taxon>
        <taxon>Arthropoda</taxon>
        <taxon>Hexapoda</taxon>
        <taxon>Insecta</taxon>
        <taxon>Pterygota</taxon>
        <taxon>Neoptera</taxon>
        <taxon>Endopterygota</taxon>
        <taxon>Diptera</taxon>
        <taxon>Nematocera</taxon>
        <taxon>Culicoidea</taxon>
        <taxon>Culicidae</taxon>
        <taxon>Culicinae</taxon>
        <taxon>Culicini</taxon>
        <taxon>Culex</taxon>
        <taxon>Culex</taxon>
    </lineage>
</organism>
<dbReference type="EMBL" id="HBUE01208909">
    <property type="protein sequence ID" value="CAG6533462.1"/>
    <property type="molecule type" value="Transcribed_RNA"/>
</dbReference>
<evidence type="ECO:0000313" key="1">
    <source>
        <dbReference type="EMBL" id="CAG6585329.1"/>
    </source>
</evidence>
<dbReference type="EMBL" id="HBUE01315260">
    <property type="protein sequence ID" value="CAG6585338.1"/>
    <property type="molecule type" value="Transcribed_RNA"/>
</dbReference>
<dbReference type="EMBL" id="HBUE01208905">
    <property type="protein sequence ID" value="CAG6533445.1"/>
    <property type="molecule type" value="Transcribed_RNA"/>
</dbReference>